<dbReference type="RefSeq" id="WP_041018399.1">
    <property type="nucleotide sequence ID" value="NZ_CCEJ010000010.1"/>
</dbReference>
<dbReference type="OrthoDB" id="9774199at2"/>
<feature type="domain" description="NAD(P)-binding" evidence="1">
    <location>
        <begin position="8"/>
        <end position="148"/>
    </location>
</feature>
<dbReference type="Pfam" id="PF11066">
    <property type="entry name" value="DUF2867"/>
    <property type="match status" value="1"/>
</dbReference>
<organism evidence="2 3">
    <name type="scientific">Candidatus Criblamydia sequanensis CRIB-18</name>
    <dbReference type="NCBI Taxonomy" id="1437425"/>
    <lineage>
        <taxon>Bacteria</taxon>
        <taxon>Pseudomonadati</taxon>
        <taxon>Chlamydiota</taxon>
        <taxon>Chlamydiia</taxon>
        <taxon>Parachlamydiales</taxon>
        <taxon>Candidatus Criblamydiaceae</taxon>
        <taxon>Candidatus Criblamydia</taxon>
    </lineage>
</organism>
<reference evidence="2" key="1">
    <citation type="submission" date="2013-12" db="EMBL/GenBank/DDBJ databases">
        <authorList>
            <person name="Linke B."/>
        </authorList>
    </citation>
    <scope>NUCLEOTIDE SEQUENCE [LARGE SCALE GENOMIC DNA]</scope>
    <source>
        <strain evidence="2">CRIB-18</strain>
    </source>
</reference>
<dbReference type="SUPFAM" id="SSF51735">
    <property type="entry name" value="NAD(P)-binding Rossmann-fold domains"/>
    <property type="match status" value="1"/>
</dbReference>
<dbReference type="GO" id="GO:0004029">
    <property type="term" value="F:aldehyde dehydrogenase (NAD+) activity"/>
    <property type="evidence" value="ECO:0007669"/>
    <property type="project" value="TreeGrafter"/>
</dbReference>
<gene>
    <name evidence="2" type="ORF">CSEC_2034</name>
</gene>
<protein>
    <submittedName>
        <fullName evidence="2">NAD-dependent epimerase/dehydratase</fullName>
    </submittedName>
</protein>
<name>A0A090D2Q7_9BACT</name>
<keyword evidence="3" id="KW-1185">Reference proteome</keyword>
<dbReference type="eggNOG" id="COG0702">
    <property type="taxonomic scope" value="Bacteria"/>
</dbReference>
<comment type="caution">
    <text evidence="2">The sequence shown here is derived from an EMBL/GenBank/DDBJ whole genome shotgun (WGS) entry which is preliminary data.</text>
</comment>
<dbReference type="InterPro" id="IPR021295">
    <property type="entry name" value="DUF2867"/>
</dbReference>
<dbReference type="GO" id="GO:0005737">
    <property type="term" value="C:cytoplasm"/>
    <property type="evidence" value="ECO:0007669"/>
    <property type="project" value="TreeGrafter"/>
</dbReference>
<dbReference type="Gene3D" id="3.40.50.720">
    <property type="entry name" value="NAD(P)-binding Rossmann-like Domain"/>
    <property type="match status" value="1"/>
</dbReference>
<evidence type="ECO:0000313" key="2">
    <source>
        <dbReference type="EMBL" id="CDR34840.1"/>
    </source>
</evidence>
<evidence type="ECO:0000313" key="3">
    <source>
        <dbReference type="Proteomes" id="UP000031552"/>
    </source>
</evidence>
<sequence length="486" mass="55768">MAKILVTGANGFVAKRLIVDLLNQGHQIFAMCRIKGTQAFAEDRPNLQYIWGDLRNPETLKMIPEDIEAAYYLVHSMSDIVNNLVDTEMEVVEQFLNGVKRTRIKQIIYLGGIINDEKKLSPHLKSRLLVENSLKESGIPCTVLRASIIIGAGSASFEIIRDLCEKLPLMVAPKWVNSRCQPIAIGDVLFYLSYVLLNEKCFNKTFDIGGPEVLTFEEVLLRYAKFRNLKRWIIKVPVLTPRLSSYWLVFITSVRYSLCSYLVESMKTNSVVQRDEIKKIAPHDCLTYKEALELAFQKISQNEVVSSWMDSWDIRGTDPNIENYIQVPSEGCLKDERRVLIQDSKASAIDRIWRIGGSSGYYALNWAWHLRGLFDQMIGGIGLNRGRRHASEIQVGDSIDFWRVIHSDKDKGDLILYAEMKLPGEAWLQFKIEPKNHEWFLVQTATFRPKGILGRLYWYALTPFHFVIFRKMAEALAGKKIKLKLL</sequence>
<evidence type="ECO:0000259" key="1">
    <source>
        <dbReference type="Pfam" id="PF13460"/>
    </source>
</evidence>
<dbReference type="Proteomes" id="UP000031552">
    <property type="component" value="Unassembled WGS sequence"/>
</dbReference>
<dbReference type="Pfam" id="PF13460">
    <property type="entry name" value="NAD_binding_10"/>
    <property type="match status" value="1"/>
</dbReference>
<dbReference type="STRING" id="1437425.CSEC_2034"/>
<dbReference type="PANTHER" id="PTHR48079">
    <property type="entry name" value="PROTEIN YEEZ"/>
    <property type="match status" value="1"/>
</dbReference>
<dbReference type="PANTHER" id="PTHR48079:SF6">
    <property type="entry name" value="NAD(P)-BINDING DOMAIN-CONTAINING PROTEIN-RELATED"/>
    <property type="match status" value="1"/>
</dbReference>
<dbReference type="InterPro" id="IPR036291">
    <property type="entry name" value="NAD(P)-bd_dom_sf"/>
</dbReference>
<dbReference type="AlphaFoldDB" id="A0A090D2Q7"/>
<dbReference type="EMBL" id="CCEJ010000010">
    <property type="protein sequence ID" value="CDR34840.1"/>
    <property type="molecule type" value="Genomic_DNA"/>
</dbReference>
<reference evidence="2" key="2">
    <citation type="submission" date="2014-09" db="EMBL/GenBank/DDBJ databases">
        <title>Criblamydia sequanensis harbors a mega-plasmid encoding arsenite resistance.</title>
        <authorList>
            <person name="Bertelli C."/>
            <person name="Goesmann A."/>
            <person name="Greub G."/>
        </authorList>
    </citation>
    <scope>NUCLEOTIDE SEQUENCE [LARGE SCALE GENOMIC DNA]</scope>
    <source>
        <strain evidence="2">CRIB-18</strain>
    </source>
</reference>
<proteinExistence type="predicted"/>
<accession>A0A090D2Q7</accession>
<dbReference type="InterPro" id="IPR016040">
    <property type="entry name" value="NAD(P)-bd_dom"/>
</dbReference>
<dbReference type="InterPro" id="IPR051783">
    <property type="entry name" value="NAD(P)-dependent_oxidoreduct"/>
</dbReference>